<comment type="pathway">
    <text evidence="3 8">Glycan biosynthesis; glycogen biosynthesis.</text>
</comment>
<evidence type="ECO:0000256" key="7">
    <source>
        <dbReference type="ARBA" id="ARBA00023056"/>
    </source>
</evidence>
<dbReference type="GO" id="GO:0005829">
    <property type="term" value="C:cytosol"/>
    <property type="evidence" value="ECO:0007669"/>
    <property type="project" value="TreeGrafter"/>
</dbReference>
<evidence type="ECO:0000256" key="6">
    <source>
        <dbReference type="ARBA" id="ARBA00022679"/>
    </source>
</evidence>
<protein>
    <recommendedName>
        <fullName evidence="8">Glycogen synthase</fullName>
        <ecNumber evidence="8">2.4.1.21</ecNumber>
    </recommendedName>
    <alternativeName>
        <fullName evidence="8">Starch [bacterial glycogen] synthase</fullName>
    </alternativeName>
</protein>
<organism evidence="11 12">
    <name type="scientific">Rhodoferax antarcticus ANT.BR</name>
    <dbReference type="NCBI Taxonomy" id="1111071"/>
    <lineage>
        <taxon>Bacteria</taxon>
        <taxon>Pseudomonadati</taxon>
        <taxon>Pseudomonadota</taxon>
        <taxon>Betaproteobacteria</taxon>
        <taxon>Burkholderiales</taxon>
        <taxon>Comamonadaceae</taxon>
        <taxon>Rhodoferax</taxon>
    </lineage>
</organism>
<gene>
    <name evidence="8 11" type="primary">glgA</name>
    <name evidence="11" type="ORF">BLL52_0294</name>
</gene>
<evidence type="ECO:0000256" key="3">
    <source>
        <dbReference type="ARBA" id="ARBA00004964"/>
    </source>
</evidence>
<dbReference type="InterPro" id="IPR011835">
    <property type="entry name" value="GS/SS"/>
</dbReference>
<accession>A0A1Q8YKW0</accession>
<evidence type="ECO:0000256" key="5">
    <source>
        <dbReference type="ARBA" id="ARBA00022676"/>
    </source>
</evidence>
<keyword evidence="12" id="KW-1185">Reference proteome</keyword>
<dbReference type="STRING" id="81479.RA876_15500"/>
<name>A0A1Q8YKW0_9BURK</name>
<keyword evidence="6 8" id="KW-0808">Transferase</keyword>
<evidence type="ECO:0000256" key="2">
    <source>
        <dbReference type="ARBA" id="ARBA00002764"/>
    </source>
</evidence>
<dbReference type="HAMAP" id="MF_00484">
    <property type="entry name" value="Glycogen_synth"/>
    <property type="match status" value="1"/>
</dbReference>
<keyword evidence="5 8" id="KW-0328">Glycosyltransferase</keyword>
<dbReference type="Pfam" id="PF08323">
    <property type="entry name" value="Glyco_transf_5"/>
    <property type="match status" value="1"/>
</dbReference>
<dbReference type="Proteomes" id="UP000185911">
    <property type="component" value="Unassembled WGS sequence"/>
</dbReference>
<comment type="catalytic activity">
    <reaction evidence="1 8">
        <text>[(1-&gt;4)-alpha-D-glucosyl](n) + ADP-alpha-D-glucose = [(1-&gt;4)-alpha-D-glucosyl](n+1) + ADP + H(+)</text>
        <dbReference type="Rhea" id="RHEA:18189"/>
        <dbReference type="Rhea" id="RHEA-COMP:9584"/>
        <dbReference type="Rhea" id="RHEA-COMP:9587"/>
        <dbReference type="ChEBI" id="CHEBI:15378"/>
        <dbReference type="ChEBI" id="CHEBI:15444"/>
        <dbReference type="ChEBI" id="CHEBI:57498"/>
        <dbReference type="ChEBI" id="CHEBI:456216"/>
        <dbReference type="EC" id="2.4.1.21"/>
    </reaction>
</comment>
<comment type="function">
    <text evidence="2 8">Synthesizes alpha-1,4-glucan chains using ADP-glucose.</text>
</comment>
<comment type="similarity">
    <text evidence="4 8">Belongs to the glycosyltransferase 1 family. Bacterial/plant glycogen synthase subfamily.</text>
</comment>
<keyword evidence="7 8" id="KW-0320">Glycogen biosynthesis</keyword>
<dbReference type="Pfam" id="PF00534">
    <property type="entry name" value="Glycos_transf_1"/>
    <property type="match status" value="1"/>
</dbReference>
<dbReference type="InterPro" id="IPR001296">
    <property type="entry name" value="Glyco_trans_1"/>
</dbReference>
<evidence type="ECO:0000259" key="9">
    <source>
        <dbReference type="Pfam" id="PF00534"/>
    </source>
</evidence>
<evidence type="ECO:0000259" key="10">
    <source>
        <dbReference type="Pfam" id="PF08323"/>
    </source>
</evidence>
<dbReference type="NCBIfam" id="NF001899">
    <property type="entry name" value="PRK00654.1-2"/>
    <property type="match status" value="1"/>
</dbReference>
<feature type="binding site" evidence="8">
    <location>
        <position position="15"/>
    </location>
    <ligand>
        <name>ADP-alpha-D-glucose</name>
        <dbReference type="ChEBI" id="CHEBI:57498"/>
    </ligand>
</feature>
<dbReference type="Gene3D" id="3.40.50.2000">
    <property type="entry name" value="Glycogen Phosphorylase B"/>
    <property type="match status" value="2"/>
</dbReference>
<dbReference type="EMBL" id="MSYM01000001">
    <property type="protein sequence ID" value="OLP08686.1"/>
    <property type="molecule type" value="Genomic_DNA"/>
</dbReference>
<dbReference type="InterPro" id="IPR013534">
    <property type="entry name" value="Starch_synth_cat_dom"/>
</dbReference>
<evidence type="ECO:0000256" key="1">
    <source>
        <dbReference type="ARBA" id="ARBA00001478"/>
    </source>
</evidence>
<sequence>MNVLQVSAEIFPLLKTGGLADITGALPAALRSVGCDVRVVLPGFPAILADLSDSWVLAELTAPWGERLQVRQGRLRTLAVDAYVIDLAHLYARPGSPYEDAWRQPYADNHRRFALLSWVAAQLAHGLDAHWQPQVVHSHDWHAGLTSAYMTFMPLTSLRVATVFTVHNLAYQGVFSPACFYELGLPYEAFAVNGVEFYGQVSFMKAGLYYADHITTVSPTYAKEIQTPQQGCGFDGLLRTRSSSLSGILNAVDDTVWNPATDPHLPSPYQVQDMAGKAYCKAVLQQELGLTVKSDAPLFGVVSRLTDQKGLHLVLDALDALLARGGQLVLLGTGDAHLEALFKAQAAQHPNAVSVRIGYDEAYAHRIFGAADVILVPSRFEPCGLTQMYGLKYGSLPLVHRVGGLADTVVDCSLENMAEERANGFVFDDFNPQALERAMARAFALYARQPEWEAVRGRGMQQDLGWYSAAQQYAARYQHLCA</sequence>
<dbReference type="UniPathway" id="UPA00164"/>
<evidence type="ECO:0000256" key="4">
    <source>
        <dbReference type="ARBA" id="ARBA00010281"/>
    </source>
</evidence>
<dbReference type="GO" id="GO:0009011">
    <property type="term" value="F:alpha-1,4-glucan glucosyltransferase (ADP-glucose donor) activity"/>
    <property type="evidence" value="ECO:0007669"/>
    <property type="project" value="UniProtKB-UniRule"/>
</dbReference>
<reference evidence="11 12" key="1">
    <citation type="submission" date="2017-01" db="EMBL/GenBank/DDBJ databases">
        <title>Genome sequence of Rhodoferax antarcticus ANT.BR, a psychrophilic purple nonsulfur bacterium from an Antarctic microbial mat.</title>
        <authorList>
            <person name="Baker J."/>
            <person name="Riester C."/>
            <person name="Skinner B."/>
            <person name="Newell A."/>
            <person name="Swingley W."/>
            <person name="Madigan M."/>
            <person name="Jung D."/>
            <person name="Asao M."/>
            <person name="Chen M."/>
            <person name="Loughlin P."/>
            <person name="Pan H."/>
            <person name="Lin S."/>
            <person name="Li N."/>
            <person name="Shaw J."/>
            <person name="Prado M."/>
            <person name="Sherman C."/>
            <person name="Li X."/>
            <person name="Tang J."/>
            <person name="Blankenship R."/>
            <person name="Zhao T."/>
            <person name="Touchman J."/>
            <person name="Sattley M."/>
        </authorList>
    </citation>
    <scope>NUCLEOTIDE SEQUENCE [LARGE SCALE GENOMIC DNA]</scope>
    <source>
        <strain evidence="11 12">ANT.BR</strain>
    </source>
</reference>
<dbReference type="PANTHER" id="PTHR45825">
    <property type="entry name" value="GRANULE-BOUND STARCH SYNTHASE 1, CHLOROPLASTIC/AMYLOPLASTIC"/>
    <property type="match status" value="1"/>
</dbReference>
<evidence type="ECO:0000256" key="8">
    <source>
        <dbReference type="HAMAP-Rule" id="MF_00484"/>
    </source>
</evidence>
<evidence type="ECO:0000313" key="12">
    <source>
        <dbReference type="Proteomes" id="UP000185911"/>
    </source>
</evidence>
<dbReference type="SUPFAM" id="SSF53756">
    <property type="entry name" value="UDP-Glycosyltransferase/glycogen phosphorylase"/>
    <property type="match status" value="1"/>
</dbReference>
<dbReference type="NCBIfam" id="TIGR02095">
    <property type="entry name" value="glgA"/>
    <property type="match status" value="1"/>
</dbReference>
<dbReference type="EC" id="2.4.1.21" evidence="8"/>
<dbReference type="CDD" id="cd03791">
    <property type="entry name" value="GT5_Glycogen_synthase_DULL1-like"/>
    <property type="match status" value="1"/>
</dbReference>
<proteinExistence type="inferred from homology"/>
<feature type="domain" description="Starch synthase catalytic" evidence="10">
    <location>
        <begin position="2"/>
        <end position="239"/>
    </location>
</feature>
<evidence type="ECO:0000313" key="11">
    <source>
        <dbReference type="EMBL" id="OLP08686.1"/>
    </source>
</evidence>
<feature type="domain" description="Glycosyl transferase family 1" evidence="9">
    <location>
        <begin position="293"/>
        <end position="443"/>
    </location>
</feature>
<dbReference type="GO" id="GO:0005978">
    <property type="term" value="P:glycogen biosynthetic process"/>
    <property type="evidence" value="ECO:0007669"/>
    <property type="project" value="UniProtKB-UniRule"/>
</dbReference>
<dbReference type="PANTHER" id="PTHR45825:SF11">
    <property type="entry name" value="ALPHA AMYLASE DOMAIN-CONTAINING PROTEIN"/>
    <property type="match status" value="1"/>
</dbReference>
<dbReference type="AlphaFoldDB" id="A0A1Q8YKW0"/>
<dbReference type="GO" id="GO:0004373">
    <property type="term" value="F:alpha-1,4-glucan glucosyltransferase (UDP-glucose donor) activity"/>
    <property type="evidence" value="ECO:0007669"/>
    <property type="project" value="InterPro"/>
</dbReference>
<comment type="caution">
    <text evidence="11">The sequence shown here is derived from an EMBL/GenBank/DDBJ whole genome shotgun (WGS) entry which is preliminary data.</text>
</comment>
<dbReference type="RefSeq" id="WP_075584922.1">
    <property type="nucleotide sequence ID" value="NZ_MSYM01000001.1"/>
</dbReference>